<accession>A0A4V3SJJ4</accession>
<evidence type="ECO:0000256" key="1">
    <source>
        <dbReference type="ARBA" id="ARBA00004225"/>
    </source>
</evidence>
<organism evidence="13 14">
    <name type="scientific">Ascodesmis nigricans</name>
    <dbReference type="NCBI Taxonomy" id="341454"/>
    <lineage>
        <taxon>Eukaryota</taxon>
        <taxon>Fungi</taxon>
        <taxon>Dikarya</taxon>
        <taxon>Ascomycota</taxon>
        <taxon>Pezizomycotina</taxon>
        <taxon>Pezizomycetes</taxon>
        <taxon>Pezizales</taxon>
        <taxon>Ascodesmidaceae</taxon>
        <taxon>Ascodesmis</taxon>
    </lineage>
</organism>
<keyword evidence="5" id="KW-0677">Repeat</keyword>
<feature type="transmembrane region" description="Helical" evidence="12">
    <location>
        <begin position="160"/>
        <end position="180"/>
    </location>
</feature>
<evidence type="ECO:0000256" key="8">
    <source>
        <dbReference type="ARBA" id="ARBA00023128"/>
    </source>
</evidence>
<reference evidence="13 14" key="1">
    <citation type="submission" date="2019-04" db="EMBL/GenBank/DDBJ databases">
        <title>Comparative genomics and transcriptomics to analyze fruiting body development in filamentous ascomycetes.</title>
        <authorList>
            <consortium name="DOE Joint Genome Institute"/>
            <person name="Lutkenhaus R."/>
            <person name="Traeger S."/>
            <person name="Breuer J."/>
            <person name="Kuo A."/>
            <person name="Lipzen A."/>
            <person name="Pangilinan J."/>
            <person name="Dilworth D."/>
            <person name="Sandor L."/>
            <person name="Poggeler S."/>
            <person name="Barry K."/>
            <person name="Grigoriev I.V."/>
            <person name="Nowrousian M."/>
        </authorList>
    </citation>
    <scope>NUCLEOTIDE SEQUENCE [LARGE SCALE GENOMIC DNA]</scope>
    <source>
        <strain evidence="13 14">CBS 389.68</strain>
    </source>
</reference>
<evidence type="ECO:0000256" key="5">
    <source>
        <dbReference type="ARBA" id="ARBA00022737"/>
    </source>
</evidence>
<dbReference type="PANTHER" id="PTHR45624">
    <property type="entry name" value="MITOCHONDRIAL BASIC AMINO ACIDS TRANSPORTER-RELATED"/>
    <property type="match status" value="1"/>
</dbReference>
<feature type="transmembrane region" description="Helical" evidence="12">
    <location>
        <begin position="228"/>
        <end position="251"/>
    </location>
</feature>
<dbReference type="InterPro" id="IPR050567">
    <property type="entry name" value="Mitochondrial_Carrier"/>
</dbReference>
<dbReference type="GO" id="GO:0031966">
    <property type="term" value="C:mitochondrial membrane"/>
    <property type="evidence" value="ECO:0007669"/>
    <property type="project" value="UniProtKB-SubCell"/>
</dbReference>
<keyword evidence="4 10" id="KW-0812">Transmembrane</keyword>
<evidence type="ECO:0000256" key="2">
    <source>
        <dbReference type="ARBA" id="ARBA00006375"/>
    </source>
</evidence>
<dbReference type="Proteomes" id="UP000298138">
    <property type="component" value="Unassembled WGS sequence"/>
</dbReference>
<evidence type="ECO:0000256" key="4">
    <source>
        <dbReference type="ARBA" id="ARBA00022692"/>
    </source>
</evidence>
<dbReference type="Pfam" id="PF00153">
    <property type="entry name" value="Mito_carr"/>
    <property type="match status" value="3"/>
</dbReference>
<dbReference type="PANTHER" id="PTHR45624:SF10">
    <property type="entry name" value="SLC (SOLUTE CARRIER) HOMOLOG"/>
    <property type="match status" value="1"/>
</dbReference>
<evidence type="ECO:0000313" key="14">
    <source>
        <dbReference type="Proteomes" id="UP000298138"/>
    </source>
</evidence>
<feature type="transmembrane region" description="Helical" evidence="12">
    <location>
        <begin position="85"/>
        <end position="102"/>
    </location>
</feature>
<name>A0A4V3SJJ4_9PEZI</name>
<feature type="transmembrane region" description="Helical" evidence="12">
    <location>
        <begin position="6"/>
        <end position="24"/>
    </location>
</feature>
<sequence length="271" mass="28855">MADFIAGYISGATGILLGSPLDIIKVRLQHSLPSSSTSPTFPTALSLIRGSAAPILGYGALNGLLFASYTRSLSLLPGSTSSNPSYFTAGIVSGIATFIVSAPSETIKCRAQILNVSSWEVVKALGVRGVFTGGMVTLVRDAVGYGFYFKSYEEMRARGVGVLLAGGIAGCVSWASIYPLDVVKTRVQTVVEGELRGGGERRALLERSRRGGAWECAKRAYLEEGMGVFFRGLGVCMARAFLVNAVQWAVYEYVMMQLQGKTADEEAAAYM</sequence>
<evidence type="ECO:0000313" key="13">
    <source>
        <dbReference type="EMBL" id="TGZ84185.1"/>
    </source>
</evidence>
<evidence type="ECO:0000256" key="6">
    <source>
        <dbReference type="ARBA" id="ARBA00022792"/>
    </source>
</evidence>
<proteinExistence type="inferred from homology"/>
<evidence type="ECO:0000256" key="11">
    <source>
        <dbReference type="RuleBase" id="RU000488"/>
    </source>
</evidence>
<keyword evidence="3 11" id="KW-0813">Transport</keyword>
<dbReference type="Gene3D" id="1.50.40.10">
    <property type="entry name" value="Mitochondrial carrier domain"/>
    <property type="match status" value="1"/>
</dbReference>
<dbReference type="AlphaFoldDB" id="A0A4V3SJJ4"/>
<evidence type="ECO:0000256" key="3">
    <source>
        <dbReference type="ARBA" id="ARBA00022448"/>
    </source>
</evidence>
<keyword evidence="8" id="KW-0496">Mitochondrion</keyword>
<keyword evidence="9 10" id="KW-0472">Membrane</keyword>
<dbReference type="GO" id="GO:0022857">
    <property type="term" value="F:transmembrane transporter activity"/>
    <property type="evidence" value="ECO:0007669"/>
    <property type="project" value="TreeGrafter"/>
</dbReference>
<dbReference type="EMBL" id="ML220113">
    <property type="protein sequence ID" value="TGZ84185.1"/>
    <property type="molecule type" value="Genomic_DNA"/>
</dbReference>
<dbReference type="PROSITE" id="PS50920">
    <property type="entry name" value="SOLCAR"/>
    <property type="match status" value="2"/>
</dbReference>
<dbReference type="OrthoDB" id="193856at2759"/>
<feature type="transmembrane region" description="Helical" evidence="12">
    <location>
        <begin position="44"/>
        <end position="65"/>
    </location>
</feature>
<gene>
    <name evidence="13" type="ORF">EX30DRAFT_328016</name>
</gene>
<keyword evidence="7 12" id="KW-1133">Transmembrane helix</keyword>
<evidence type="ECO:0000256" key="10">
    <source>
        <dbReference type="PROSITE-ProRule" id="PRU00282"/>
    </source>
</evidence>
<feature type="repeat" description="Solcar" evidence="10">
    <location>
        <begin position="1"/>
        <end position="75"/>
    </location>
</feature>
<evidence type="ECO:0000256" key="9">
    <source>
        <dbReference type="ARBA" id="ARBA00023136"/>
    </source>
</evidence>
<dbReference type="SUPFAM" id="SSF103506">
    <property type="entry name" value="Mitochondrial carrier"/>
    <property type="match status" value="1"/>
</dbReference>
<dbReference type="InterPro" id="IPR023395">
    <property type="entry name" value="MCP_dom_sf"/>
</dbReference>
<protein>
    <submittedName>
        <fullName evidence="13">Mitochondrial carrier</fullName>
    </submittedName>
</protein>
<keyword evidence="6" id="KW-0999">Mitochondrion inner membrane</keyword>
<feature type="repeat" description="Solcar" evidence="10">
    <location>
        <begin position="157"/>
        <end position="257"/>
    </location>
</feature>
<dbReference type="InterPro" id="IPR018108">
    <property type="entry name" value="MCP_transmembrane"/>
</dbReference>
<evidence type="ECO:0000256" key="12">
    <source>
        <dbReference type="SAM" id="Phobius"/>
    </source>
</evidence>
<dbReference type="InParanoid" id="A0A4V3SJJ4"/>
<comment type="similarity">
    <text evidence="2 11">Belongs to the mitochondrial carrier (TC 2.A.29) family.</text>
</comment>
<comment type="subcellular location">
    <subcellularLocation>
        <location evidence="1">Mitochondrion membrane</location>
        <topology evidence="1">Multi-pass membrane protein</topology>
    </subcellularLocation>
</comment>
<evidence type="ECO:0000256" key="7">
    <source>
        <dbReference type="ARBA" id="ARBA00022989"/>
    </source>
</evidence>
<keyword evidence="14" id="KW-1185">Reference proteome</keyword>